<dbReference type="AlphaFoldDB" id="A0A8H9K5R2"/>
<dbReference type="EMBL" id="DACRBY010000001">
    <property type="protein sequence ID" value="HAS8538451.1"/>
    <property type="molecule type" value="Genomic_DNA"/>
</dbReference>
<reference evidence="2" key="1">
    <citation type="journal article" date="2018" name="Genome Biol.">
        <title>SKESA: strategic k-mer extension for scrupulous assemblies.</title>
        <authorList>
            <person name="Souvorov A."/>
            <person name="Agarwala R."/>
            <person name="Lipman D.J."/>
        </authorList>
    </citation>
    <scope>NUCLEOTIDE SEQUENCE</scope>
    <source>
        <strain evidence="2">BCW_3452</strain>
    </source>
</reference>
<feature type="domain" description="DUF7768" evidence="1">
    <location>
        <begin position="2"/>
        <end position="105"/>
    </location>
</feature>
<accession>A0A8H9K5R2</accession>
<evidence type="ECO:0000259" key="1">
    <source>
        <dbReference type="Pfam" id="PF24963"/>
    </source>
</evidence>
<name>A0A8H9K5R2_VIBVL</name>
<sequence>MKTITIESPFANDLEYERIENLLYVNAVARKVVLEDPNVSPLFFHSFYTQFLHDDILEERQRGLNMSFVYHAMAEESLVAVDRGISSGMWKGIEAALSKGRPVVFYTMCQKNSLEWLTIRDINKIENEGEKIESMKRLLSIWAEGASEITSTSQLDLTTFRGEPENEKIYADVKDIVNRFFTPIVGHLNK</sequence>
<protein>
    <recommendedName>
        <fullName evidence="1">DUF7768 domain-containing protein</fullName>
    </recommendedName>
</protein>
<gene>
    <name evidence="2" type="ORF">I7730_01395</name>
</gene>
<dbReference type="Proteomes" id="UP000863257">
    <property type="component" value="Unassembled WGS sequence"/>
</dbReference>
<evidence type="ECO:0000313" key="2">
    <source>
        <dbReference type="EMBL" id="HAS8538451.1"/>
    </source>
</evidence>
<dbReference type="InterPro" id="IPR056670">
    <property type="entry name" value="DUF7768"/>
</dbReference>
<comment type="caution">
    <text evidence="2">The sequence shown here is derived from an EMBL/GenBank/DDBJ whole genome shotgun (WGS) entry which is preliminary data.</text>
</comment>
<reference evidence="2" key="2">
    <citation type="submission" date="2019-01" db="EMBL/GenBank/DDBJ databases">
        <authorList>
            <consortium name="NCBI Pathogen Detection Project"/>
        </authorList>
    </citation>
    <scope>NUCLEOTIDE SEQUENCE</scope>
    <source>
        <strain evidence="2">BCW_3452</strain>
    </source>
</reference>
<dbReference type="Pfam" id="PF24963">
    <property type="entry name" value="DUF7768"/>
    <property type="match status" value="1"/>
</dbReference>
<organism evidence="2">
    <name type="scientific">Vibrio vulnificus</name>
    <dbReference type="NCBI Taxonomy" id="672"/>
    <lineage>
        <taxon>Bacteria</taxon>
        <taxon>Pseudomonadati</taxon>
        <taxon>Pseudomonadota</taxon>
        <taxon>Gammaproteobacteria</taxon>
        <taxon>Vibrionales</taxon>
        <taxon>Vibrionaceae</taxon>
        <taxon>Vibrio</taxon>
    </lineage>
</organism>
<proteinExistence type="predicted"/>